<dbReference type="InterPro" id="IPR020845">
    <property type="entry name" value="AMP-binding_CS"/>
</dbReference>
<dbReference type="Gene3D" id="3.40.50.12780">
    <property type="entry name" value="N-terminal domain of ligase-like"/>
    <property type="match status" value="1"/>
</dbReference>
<dbReference type="InterPro" id="IPR042099">
    <property type="entry name" value="ANL_N_sf"/>
</dbReference>
<dbReference type="InterPro" id="IPR011004">
    <property type="entry name" value="Trimer_LpxA-like_sf"/>
</dbReference>
<dbReference type="SUPFAM" id="SSF51905">
    <property type="entry name" value="FAD/NAD(P)-binding domain"/>
    <property type="match status" value="1"/>
</dbReference>
<feature type="domain" description="AMP-dependent synthetase/ligase" evidence="2">
    <location>
        <begin position="12"/>
        <end position="391"/>
    </location>
</feature>
<accession>A0A9N8EBM0</accession>
<feature type="transmembrane region" description="Helical" evidence="1">
    <location>
        <begin position="1123"/>
        <end position="1149"/>
    </location>
</feature>
<feature type="transmembrane region" description="Helical" evidence="1">
    <location>
        <begin position="1402"/>
        <end position="1427"/>
    </location>
</feature>
<dbReference type="Gene3D" id="1.10.1200.10">
    <property type="entry name" value="ACP-like"/>
    <property type="match status" value="1"/>
</dbReference>
<dbReference type="InterPro" id="IPR000873">
    <property type="entry name" value="AMP-dep_synth/lig_dom"/>
</dbReference>
<feature type="transmembrane region" description="Helical" evidence="1">
    <location>
        <begin position="1169"/>
        <end position="1196"/>
    </location>
</feature>
<dbReference type="Gene3D" id="2.160.10.10">
    <property type="entry name" value="Hexapeptide repeat proteins"/>
    <property type="match status" value="1"/>
</dbReference>
<protein>
    <submittedName>
        <fullName evidence="3">D-alanine--D-alanyl carrier protein ligase</fullName>
    </submittedName>
</protein>
<evidence type="ECO:0000313" key="3">
    <source>
        <dbReference type="EMBL" id="CAB9515555.1"/>
    </source>
</evidence>
<evidence type="ECO:0000259" key="2">
    <source>
        <dbReference type="Pfam" id="PF00501"/>
    </source>
</evidence>
<dbReference type="Gene3D" id="3.30.300.30">
    <property type="match status" value="1"/>
</dbReference>
<dbReference type="GO" id="GO:0016874">
    <property type="term" value="F:ligase activity"/>
    <property type="evidence" value="ECO:0007669"/>
    <property type="project" value="UniProtKB-KW"/>
</dbReference>
<dbReference type="InterPro" id="IPR036736">
    <property type="entry name" value="ACP-like_sf"/>
</dbReference>
<feature type="transmembrane region" description="Helical" evidence="1">
    <location>
        <begin position="1369"/>
        <end position="1390"/>
    </location>
</feature>
<keyword evidence="1" id="KW-0472">Membrane</keyword>
<dbReference type="Proteomes" id="UP001153069">
    <property type="component" value="Unassembled WGS sequence"/>
</dbReference>
<feature type="transmembrane region" description="Helical" evidence="1">
    <location>
        <begin position="1611"/>
        <end position="1631"/>
    </location>
</feature>
<evidence type="ECO:0000313" key="4">
    <source>
        <dbReference type="Proteomes" id="UP001153069"/>
    </source>
</evidence>
<dbReference type="Pfam" id="PF13450">
    <property type="entry name" value="NAD_binding_8"/>
    <property type="match status" value="1"/>
</dbReference>
<keyword evidence="4" id="KW-1185">Reference proteome</keyword>
<dbReference type="Gene3D" id="3.50.50.60">
    <property type="entry name" value="FAD/NAD(P)-binding domain"/>
    <property type="match status" value="1"/>
</dbReference>
<dbReference type="InterPro" id="IPR036188">
    <property type="entry name" value="FAD/NAD-bd_sf"/>
</dbReference>
<organism evidence="3 4">
    <name type="scientific">Seminavis robusta</name>
    <dbReference type="NCBI Taxonomy" id="568900"/>
    <lineage>
        <taxon>Eukaryota</taxon>
        <taxon>Sar</taxon>
        <taxon>Stramenopiles</taxon>
        <taxon>Ochrophyta</taxon>
        <taxon>Bacillariophyta</taxon>
        <taxon>Bacillariophyceae</taxon>
        <taxon>Bacillariophycidae</taxon>
        <taxon>Naviculales</taxon>
        <taxon>Naviculaceae</taxon>
        <taxon>Seminavis</taxon>
    </lineage>
</organism>
<dbReference type="SUPFAM" id="SSF51161">
    <property type="entry name" value="Trimeric LpxA-like enzymes"/>
    <property type="match status" value="1"/>
</dbReference>
<dbReference type="InterPro" id="IPR045851">
    <property type="entry name" value="AMP-bd_C_sf"/>
</dbReference>
<name>A0A9N8EBM0_9STRA</name>
<dbReference type="OrthoDB" id="199633at2759"/>
<proteinExistence type="predicted"/>
<dbReference type="SUPFAM" id="SSF56801">
    <property type="entry name" value="Acetyl-CoA synthetase-like"/>
    <property type="match status" value="1"/>
</dbReference>
<keyword evidence="1" id="KW-0812">Transmembrane</keyword>
<dbReference type="PROSITE" id="PS00455">
    <property type="entry name" value="AMP_BINDING"/>
    <property type="match status" value="1"/>
</dbReference>
<evidence type="ECO:0000256" key="1">
    <source>
        <dbReference type="SAM" id="Phobius"/>
    </source>
</evidence>
<dbReference type="PANTHER" id="PTHR22754">
    <property type="entry name" value="DISCO-INTERACTING PROTEIN 2 DIP2 -RELATED"/>
    <property type="match status" value="1"/>
</dbReference>
<reference evidence="3" key="1">
    <citation type="submission" date="2020-06" db="EMBL/GenBank/DDBJ databases">
        <authorList>
            <consortium name="Plant Systems Biology data submission"/>
        </authorList>
    </citation>
    <scope>NUCLEOTIDE SEQUENCE</scope>
    <source>
        <strain evidence="3">D6</strain>
    </source>
</reference>
<comment type="caution">
    <text evidence="3">The sequence shown here is derived from an EMBL/GenBank/DDBJ whole genome shotgun (WGS) entry which is preliminary data.</text>
</comment>
<keyword evidence="3" id="KW-0436">Ligase</keyword>
<dbReference type="PANTHER" id="PTHR22754:SF32">
    <property type="entry name" value="DISCO-INTERACTING PROTEIN 2"/>
    <property type="match status" value="1"/>
</dbReference>
<dbReference type="EMBL" id="CAICTM010000722">
    <property type="protein sequence ID" value="CAB9515555.1"/>
    <property type="molecule type" value="Genomic_DNA"/>
</dbReference>
<gene>
    <name evidence="3" type="ORF">SEMRO_723_G193000.1</name>
</gene>
<keyword evidence="1" id="KW-1133">Transmembrane helix</keyword>
<dbReference type="Pfam" id="PF00501">
    <property type="entry name" value="AMP-binding"/>
    <property type="match status" value="1"/>
</dbReference>
<sequence>MKFSTTILEALDHHASETPNKLVFTWVDNKCEEQSKMTFKQLEDQSNAVAARLLKLGCKKGDRVMIAYPFGLEFLAGMFGAMKIGVIPCSIYPPNPNQLKTDMPKFCGFAKDAGANFALSTNLFAAGMTAASVLYKTGVTWIGTDKLTIKKRNCKKPKDYETFVGEPEDICFIQYTSGSTGRPKGVMISHKNLAENCIAISAMSGVNASNAGSTLAALWVPQYHDMGLVAGFMTTLYAGTSLVMASPLDFVANPLLWSDMVEKYQANLTCAPNFAYALLLKRLKQANRKANWSCVTRAMFGGEPAQSHVVEAVAEILSIQPEHVYNIYGLAESVVFLTGGSAYPDSEGLLCCGELDSPTLKLRIVEDGKEVEDGQVGSIWAQSPRVAAGYYGQSELTTATFANALPGYDGTWLDTGDLGRVVDGQLYVTGRVKDVIIINGKNYYPTDVELSIDETFGDIIRPGRTTAFQHGEDSVGITVEGRKGFDKSSNSDVSIQIANHVSQVHGLSAVEVVVLKIGVTPKTTSGKLKRSEIRQTTIASEWKASCVLLHFARKEGTAPLAIGNMSSFLERSFSMNGVPSCYKKQLHVAVVGAGAAGLVTALRLAQRNIKVTLLERNEHIGGHARHVEVFGHERNPAFGVFIAELSPNLIVLAKELGVAPIHLGESRQARGLVSQKSEPIPEVPQSEISRFIAEMQRIHKSCSGQNVTIGQFLDQNGYDQHFVVYCYIGKIVSYFPGQKIQDYLNIPLELVAWFVVAASISKNDLLRLRNKEYMQAFEAKLKNLGVEVWTNVATKVVGRDDSGVTLCASSHGNEDVVKVDKLVLAVPPNAAAHVLENSISPQEHVLTEFDCPLETVVLHKDSKWVDSKTPCVLFANILDCSKSSLPTASDTIPLTSSFPSDTDGKTPIYVTHAYNTYEELEFDSPVKMMSFTHTRITCKAIELRNSLLQHQGKHSTYFAGGWTRGTMLHEDAIVSGILASNAVLENFGMKPHPVLERETIVPSNRLRGSGVADPRQSDIQAPTTSNFSARYSNVMLSVLGSEVDTPKTWAENGLTSLKSAELRNKVEEVLHVVLPANFERLYPTPNALSVFLKASEGQSFPKHDVGHREFEWNSSRSKCSKPVLGILQGLACIVIFLLLLVSLVPTYFLGSWIMDHCGSTTSSECHSPAFWILLPMAFPMFTLSFSLVVVFCKYAVIGTYQPRQFQILSWAYLHWWFMDRLMEIWESLVGQFFVETRYIWLFYWFLGADLDWSAKIEAYIREFDLVKVGSNATIGHSLKCRKFSQSNEECPKMIFRPIVIGNNCKISGMASPGAIIGDGSKVEKLTVIEEGAELPNDVLAKGIPAFCSGIHHYSEPIQEQETVLGAFKIVWTMIEAYHFFTLSFLVHTLLHQILPPWRYATILHWILLFPASSILALLTSVALKWLLIGKRDPSDDYDGSLYRRATNWACDFHFRIACWTLTPFFGQSRIWNIVLFLHGLDVDMESGLNNPYLIFYPSKVDFVKIRKSFVATISLDFTNQGDSKIEIINSSVGYNVTLHAGVKIMQSAIPPRSDVSESVYDLNQSGEAWKLGLIMDLFLPEVVQMLLNFEIFASLIPAYEIGLAATRSSSVSTTICGIAAAVVLQLFLWLLSSRAVERVLMALPKYAQQSFFGVYINHVWIFREGSWLVFLLYGTPMFAYYARMMGAAVEGELWYFGNALYEYECLHFKGITVVDSIHVSGHYIDRNGLTIDDTYVSGLLHPGCYASAGSVVSAAEHGPWKVFLRSDMGAKVSRNLVSDSTSNNFDTSDEV</sequence>